<dbReference type="RefSeq" id="WP_270878672.1">
    <property type="nucleotide sequence ID" value="NZ_JAQFVF010000021.1"/>
</dbReference>
<comment type="caution">
    <text evidence="1">The sequence shown here is derived from an EMBL/GenBank/DDBJ whole genome shotgun (WGS) entry which is preliminary data.</text>
</comment>
<evidence type="ECO:0000313" key="1">
    <source>
        <dbReference type="EMBL" id="MFC5448831.1"/>
    </source>
</evidence>
<protein>
    <submittedName>
        <fullName evidence="1">AAA family ATPase</fullName>
    </submittedName>
</protein>
<dbReference type="Proteomes" id="UP001596044">
    <property type="component" value="Unassembled WGS sequence"/>
</dbReference>
<sequence length="177" mass="20353">MIIMLNGAFGAGKTTTAERLHRSLPDSMIFDPEEIGCMLRKLIPEEVRAVEERTDDFQDLALWRIVTVQIAAELKQHYNKHLIVPMTIYKQLNFDYICYGFKAIDPDCYHFCLTASAETLYKRLTQRGDAIGGWSFQRVETCVRAFESSRFEEKIVTDAMTTEEIIHHILAKTSLSI</sequence>
<organism evidence="1 2">
    <name type="scientific">Paenibacillus aestuarii</name>
    <dbReference type="NCBI Taxonomy" id="516965"/>
    <lineage>
        <taxon>Bacteria</taxon>
        <taxon>Bacillati</taxon>
        <taxon>Bacillota</taxon>
        <taxon>Bacilli</taxon>
        <taxon>Bacillales</taxon>
        <taxon>Paenibacillaceae</taxon>
        <taxon>Paenibacillus</taxon>
    </lineage>
</organism>
<dbReference type="EMBL" id="JBHSMJ010000012">
    <property type="protein sequence ID" value="MFC5448831.1"/>
    <property type="molecule type" value="Genomic_DNA"/>
</dbReference>
<name>A0ABW0K8G3_9BACL</name>
<proteinExistence type="predicted"/>
<dbReference type="Pfam" id="PF13238">
    <property type="entry name" value="AAA_18"/>
    <property type="match status" value="1"/>
</dbReference>
<keyword evidence="2" id="KW-1185">Reference proteome</keyword>
<dbReference type="InterPro" id="IPR027417">
    <property type="entry name" value="P-loop_NTPase"/>
</dbReference>
<dbReference type="SUPFAM" id="SSF52540">
    <property type="entry name" value="P-loop containing nucleoside triphosphate hydrolases"/>
    <property type="match status" value="1"/>
</dbReference>
<accession>A0ABW0K8G3</accession>
<evidence type="ECO:0000313" key="2">
    <source>
        <dbReference type="Proteomes" id="UP001596044"/>
    </source>
</evidence>
<reference evidence="2" key="1">
    <citation type="journal article" date="2019" name="Int. J. Syst. Evol. Microbiol.">
        <title>The Global Catalogue of Microorganisms (GCM) 10K type strain sequencing project: providing services to taxonomists for standard genome sequencing and annotation.</title>
        <authorList>
            <consortium name="The Broad Institute Genomics Platform"/>
            <consortium name="The Broad Institute Genome Sequencing Center for Infectious Disease"/>
            <person name="Wu L."/>
            <person name="Ma J."/>
        </authorList>
    </citation>
    <scope>NUCLEOTIDE SEQUENCE [LARGE SCALE GENOMIC DNA]</scope>
    <source>
        <strain evidence="2">KACC 11904</strain>
    </source>
</reference>
<gene>
    <name evidence="1" type="ORF">ACFPOG_11190</name>
</gene>
<dbReference type="Gene3D" id="3.40.50.300">
    <property type="entry name" value="P-loop containing nucleotide triphosphate hydrolases"/>
    <property type="match status" value="1"/>
</dbReference>